<comment type="caution">
    <text evidence="1">The sequence shown here is derived from an EMBL/GenBank/DDBJ whole genome shotgun (WGS) entry which is preliminary data.</text>
</comment>
<organism evidence="1 2">
    <name type="scientific">Fictibacillus halophilus</name>
    <dbReference type="NCBI Taxonomy" id="1610490"/>
    <lineage>
        <taxon>Bacteria</taxon>
        <taxon>Bacillati</taxon>
        <taxon>Bacillota</taxon>
        <taxon>Bacilli</taxon>
        <taxon>Bacillales</taxon>
        <taxon>Fictibacillaceae</taxon>
        <taxon>Fictibacillus</taxon>
    </lineage>
</organism>
<reference evidence="1 2" key="1">
    <citation type="submission" date="2024-06" db="EMBL/GenBank/DDBJ databases">
        <title>Genomic Encyclopedia of Type Strains, Phase IV (KMG-IV): sequencing the most valuable type-strain genomes for metagenomic binning, comparative biology and taxonomic classification.</title>
        <authorList>
            <person name="Goeker M."/>
        </authorList>
    </citation>
    <scope>NUCLEOTIDE SEQUENCE [LARGE SCALE GENOMIC DNA]</scope>
    <source>
        <strain evidence="1 2">DSM 100124</strain>
    </source>
</reference>
<name>A0ABV2LL34_9BACL</name>
<sequence>MCDDQIAIQIIKKLGRLFEEYRCCKCEKHKKKLVRDIQLLGEKLEEIEY</sequence>
<evidence type="ECO:0000313" key="2">
    <source>
        <dbReference type="Proteomes" id="UP001549097"/>
    </source>
</evidence>
<dbReference type="Proteomes" id="UP001549097">
    <property type="component" value="Unassembled WGS sequence"/>
</dbReference>
<proteinExistence type="predicted"/>
<evidence type="ECO:0000313" key="1">
    <source>
        <dbReference type="EMBL" id="MET3729290.1"/>
    </source>
</evidence>
<accession>A0ABV2LL34</accession>
<protein>
    <submittedName>
        <fullName evidence="1">Uncharacterized protein</fullName>
    </submittedName>
</protein>
<gene>
    <name evidence="1" type="ORF">ABID52_002871</name>
</gene>
<dbReference type="EMBL" id="JBEPMP010000001">
    <property type="protein sequence ID" value="MET3729290.1"/>
    <property type="molecule type" value="Genomic_DNA"/>
</dbReference>
<keyword evidence="2" id="KW-1185">Reference proteome</keyword>